<feature type="domain" description="CCHC-type" evidence="2">
    <location>
        <begin position="118"/>
        <end position="133"/>
    </location>
</feature>
<evidence type="ECO:0000313" key="4">
    <source>
        <dbReference type="Proteomes" id="UP000030752"/>
    </source>
</evidence>
<dbReference type="InterPro" id="IPR036875">
    <property type="entry name" value="Znf_CCHC_sf"/>
</dbReference>
<feature type="domain" description="CCHC-type" evidence="2">
    <location>
        <begin position="340"/>
        <end position="353"/>
    </location>
</feature>
<feature type="domain" description="CCHC-type" evidence="2">
    <location>
        <begin position="266"/>
        <end position="281"/>
    </location>
</feature>
<dbReference type="Proteomes" id="UP000030752">
    <property type="component" value="Unassembled WGS sequence"/>
</dbReference>
<dbReference type="PANTHER" id="PTHR23002">
    <property type="entry name" value="ZINC FINGER CCHC DOMAIN CONTAINING PROTEIN"/>
    <property type="match status" value="1"/>
</dbReference>
<dbReference type="VEuPathDB" id="FungiDB:HMPREF1541_03294"/>
<reference evidence="3 4" key="1">
    <citation type="submission" date="2013-03" db="EMBL/GenBank/DDBJ databases">
        <title>The Genome Sequence of Phialophora europaea CBS 101466.</title>
        <authorList>
            <consortium name="The Broad Institute Genomics Platform"/>
            <person name="Cuomo C."/>
            <person name="de Hoog S."/>
            <person name="Gorbushina A."/>
            <person name="Walker B."/>
            <person name="Young S.K."/>
            <person name="Zeng Q."/>
            <person name="Gargeya S."/>
            <person name="Fitzgerald M."/>
            <person name="Haas B."/>
            <person name="Abouelleil A."/>
            <person name="Allen A.W."/>
            <person name="Alvarado L."/>
            <person name="Arachchi H.M."/>
            <person name="Berlin A.M."/>
            <person name="Chapman S.B."/>
            <person name="Gainer-Dewar J."/>
            <person name="Goldberg J."/>
            <person name="Griggs A."/>
            <person name="Gujja S."/>
            <person name="Hansen M."/>
            <person name="Howarth C."/>
            <person name="Imamovic A."/>
            <person name="Ireland A."/>
            <person name="Larimer J."/>
            <person name="McCowan C."/>
            <person name="Murphy C."/>
            <person name="Pearson M."/>
            <person name="Poon T.W."/>
            <person name="Priest M."/>
            <person name="Roberts A."/>
            <person name="Saif S."/>
            <person name="Shea T."/>
            <person name="Sisk P."/>
            <person name="Sykes S."/>
            <person name="Wortman J."/>
            <person name="Nusbaum C."/>
            <person name="Birren B."/>
        </authorList>
    </citation>
    <scope>NUCLEOTIDE SEQUENCE [LARGE SCALE GENOMIC DNA]</scope>
    <source>
        <strain evidence="3 4">CBS 101466</strain>
    </source>
</reference>
<dbReference type="SMART" id="SM00343">
    <property type="entry name" value="ZnF_C2HC"/>
    <property type="match status" value="10"/>
</dbReference>
<feature type="domain" description="CCHC-type" evidence="2">
    <location>
        <begin position="293"/>
        <end position="308"/>
    </location>
</feature>
<dbReference type="OrthoDB" id="8026949at2759"/>
<organism evidence="3 4">
    <name type="scientific">Cyphellophora europaea (strain CBS 101466)</name>
    <name type="common">Phialophora europaea</name>
    <dbReference type="NCBI Taxonomy" id="1220924"/>
    <lineage>
        <taxon>Eukaryota</taxon>
        <taxon>Fungi</taxon>
        <taxon>Dikarya</taxon>
        <taxon>Ascomycota</taxon>
        <taxon>Pezizomycotina</taxon>
        <taxon>Eurotiomycetes</taxon>
        <taxon>Chaetothyriomycetidae</taxon>
        <taxon>Chaetothyriales</taxon>
        <taxon>Cyphellophoraceae</taxon>
        <taxon>Cyphellophora</taxon>
    </lineage>
</organism>
<keyword evidence="4" id="KW-1185">Reference proteome</keyword>
<accession>W2S0A2</accession>
<feature type="domain" description="CCHC-type" evidence="2">
    <location>
        <begin position="75"/>
        <end position="90"/>
    </location>
</feature>
<sequence>MSAGAEFSGGNWNSGSVGFADFKNDSSDMNFGSGGADGFGGDDGPKDDVGCRNCGQGEYGHFARDCPEPKKMGACFNCGEEGHSKAECTQPRKFTGTCRECNEEGHQARDCPTKPKVCKNCKEQGHVALDCKNKMKINVDHVADKTQDEAWALLTKASDERDLDDFKDAVKILVKAVPETSYVELEKEFRKRSFSIYLIGLEKETGPTWTNVDLQGYTGKKFAVGYYYNANAQRPNLAPKWPKDAGDNLERLADAGIPMDRGVELCTNCNELGHSKRNCTEEVIPIEQVTVSCKLCGEEGHRVRDCTQERQKPRAPRACKICESEDHLAKDCPNREKRTCRKCGSEDHIAKECDIIKCDNCDAEGHVWRDCLAPKDWSRVTCRDCNEKGHTITRCKQPAKEDENATPVNGGRLDTVDAVAGAGTGGGWEDNNDVAPVAAQNDWETAPAAVAASVGGKW</sequence>
<dbReference type="AlphaFoldDB" id="W2S0A2"/>
<dbReference type="GeneID" id="19970633"/>
<keyword evidence="1" id="KW-0479">Metal-binding</keyword>
<protein>
    <recommendedName>
        <fullName evidence="2">CCHC-type domain-containing protein</fullName>
    </recommendedName>
</protein>
<dbReference type="STRING" id="1220924.W2S0A2"/>
<dbReference type="EMBL" id="KB822719">
    <property type="protein sequence ID" value="ETN41359.1"/>
    <property type="molecule type" value="Genomic_DNA"/>
</dbReference>
<dbReference type="InterPro" id="IPR051714">
    <property type="entry name" value="Znf_CCHC_NABP"/>
</dbReference>
<keyword evidence="1" id="KW-0862">Zinc</keyword>
<dbReference type="PROSITE" id="PS50158">
    <property type="entry name" value="ZF_CCHC"/>
    <property type="match status" value="6"/>
</dbReference>
<gene>
    <name evidence="3" type="ORF">HMPREF1541_03294</name>
</gene>
<proteinExistence type="predicted"/>
<dbReference type="SUPFAM" id="SSF57756">
    <property type="entry name" value="Retrovirus zinc finger-like domains"/>
    <property type="match status" value="5"/>
</dbReference>
<dbReference type="InterPro" id="IPR001878">
    <property type="entry name" value="Znf_CCHC"/>
</dbReference>
<dbReference type="InParanoid" id="W2S0A2"/>
<dbReference type="eggNOG" id="KOG0335">
    <property type="taxonomic scope" value="Eukaryota"/>
</dbReference>
<keyword evidence="1" id="KW-0863">Zinc-finger</keyword>
<evidence type="ECO:0000313" key="3">
    <source>
        <dbReference type="EMBL" id="ETN41359.1"/>
    </source>
</evidence>
<dbReference type="RefSeq" id="XP_008715868.1">
    <property type="nucleotide sequence ID" value="XM_008717646.1"/>
</dbReference>
<feature type="domain" description="CCHC-type" evidence="2">
    <location>
        <begin position="98"/>
        <end position="112"/>
    </location>
</feature>
<evidence type="ECO:0000256" key="1">
    <source>
        <dbReference type="PROSITE-ProRule" id="PRU00047"/>
    </source>
</evidence>
<dbReference type="GO" id="GO:0003676">
    <property type="term" value="F:nucleic acid binding"/>
    <property type="evidence" value="ECO:0007669"/>
    <property type="project" value="InterPro"/>
</dbReference>
<dbReference type="Gene3D" id="4.10.60.10">
    <property type="entry name" value="Zinc finger, CCHC-type"/>
    <property type="match status" value="5"/>
</dbReference>
<dbReference type="GO" id="GO:0008270">
    <property type="term" value="F:zinc ion binding"/>
    <property type="evidence" value="ECO:0007669"/>
    <property type="project" value="UniProtKB-KW"/>
</dbReference>
<dbReference type="Pfam" id="PF00098">
    <property type="entry name" value="zf-CCHC"/>
    <property type="match status" value="8"/>
</dbReference>
<evidence type="ECO:0000259" key="2">
    <source>
        <dbReference type="PROSITE" id="PS50158"/>
    </source>
</evidence>
<dbReference type="HOGENOM" id="CLU_024213_0_0_1"/>
<name>W2S0A2_CYPE1</name>